<dbReference type="EMBL" id="CM047742">
    <property type="protein sequence ID" value="KAJ0036079.1"/>
    <property type="molecule type" value="Genomic_DNA"/>
</dbReference>
<keyword evidence="2" id="KW-1185">Reference proteome</keyword>
<evidence type="ECO:0000313" key="1">
    <source>
        <dbReference type="EMBL" id="KAJ0036079.1"/>
    </source>
</evidence>
<organism evidence="1 2">
    <name type="scientific">Pistacia integerrima</name>
    <dbReference type="NCBI Taxonomy" id="434235"/>
    <lineage>
        <taxon>Eukaryota</taxon>
        <taxon>Viridiplantae</taxon>
        <taxon>Streptophyta</taxon>
        <taxon>Embryophyta</taxon>
        <taxon>Tracheophyta</taxon>
        <taxon>Spermatophyta</taxon>
        <taxon>Magnoliopsida</taxon>
        <taxon>eudicotyledons</taxon>
        <taxon>Gunneridae</taxon>
        <taxon>Pentapetalae</taxon>
        <taxon>rosids</taxon>
        <taxon>malvids</taxon>
        <taxon>Sapindales</taxon>
        <taxon>Anacardiaceae</taxon>
        <taxon>Pistacia</taxon>
    </lineage>
</organism>
<protein>
    <submittedName>
        <fullName evidence="1">Uncharacterized protein</fullName>
    </submittedName>
</protein>
<reference evidence="2" key="1">
    <citation type="journal article" date="2023" name="G3 (Bethesda)">
        <title>Genome assembly and association tests identify interacting loci associated with vigor, precocity, and sex in interspecific pistachio rootstocks.</title>
        <authorList>
            <person name="Palmer W."/>
            <person name="Jacygrad E."/>
            <person name="Sagayaradj S."/>
            <person name="Cavanaugh K."/>
            <person name="Han R."/>
            <person name="Bertier L."/>
            <person name="Beede B."/>
            <person name="Kafkas S."/>
            <person name="Golino D."/>
            <person name="Preece J."/>
            <person name="Michelmore R."/>
        </authorList>
    </citation>
    <scope>NUCLEOTIDE SEQUENCE [LARGE SCALE GENOMIC DNA]</scope>
</reference>
<evidence type="ECO:0000313" key="2">
    <source>
        <dbReference type="Proteomes" id="UP001163603"/>
    </source>
</evidence>
<gene>
    <name evidence="1" type="ORF">Pint_25485</name>
</gene>
<dbReference type="Proteomes" id="UP001163603">
    <property type="component" value="Chromosome 7"/>
</dbReference>
<accession>A0ACC0YIF9</accession>
<proteinExistence type="predicted"/>
<comment type="caution">
    <text evidence="1">The sequence shown here is derived from an EMBL/GenBank/DDBJ whole genome shotgun (WGS) entry which is preliminary data.</text>
</comment>
<sequence length="431" mass="47896">MDQQQQQPSPLSPSSSAAKVVDSEKVKVIEWEDFEQELARLWSLSSALQQAKDKKQSLQDKLNSIIQIKAESLDRANELEEMQEKLEARRVVIEKMSMRSKVAEEDAKKQEERLGMEVRSLLVAGTALSVARRRLQMLAIRSSEILLGIMEMRPTYMGGIEGLAMLLSQESNKLLSGEKGYGHLQNLNKKLRLRQQFMIQQVSLLYPVKILVGPKQEQELESFPSGSRSGNAAGSKPVNPGSLTILGLHLTMLPFTKMSLFSDKKEVQRSATALGYIAHVCSFSLLNRKLLSGILLSLSGVPIYSSNGDAYLDMFALLVVSLTASYLQVPLRYPLRLGGSRSYINDYAPSIEPSSSDLSLSTLSTNTKPVEFPLFLDGQDTTRAAYAVFLLNKDVEQLLNFIGVKSLGPRHVLANLKELLRTIQSAEYIDT</sequence>
<name>A0ACC0YIF9_9ROSI</name>